<accession>A0A834A2F6</accession>
<name>A0A834A2F6_9CHIR</name>
<proteinExistence type="predicted"/>
<sequence length="159" mass="17098">MLYVGVGSERKQWYPLCSLLDPSPLYCFPQTNWALLVLIHMWVGLCTFQDPVGLSSELSCEAGSLSLGLNPHRCFQLVFHGLISRCWDPGLHGLSRPPVLLALSARERGTTGSASCLACSALLHSRLSAGSAHCHLVPRACQPLSVHPGSACCRLVCTG</sequence>
<dbReference type="EMBL" id="JABVXQ010000006">
    <property type="protein sequence ID" value="KAF6104304.1"/>
    <property type="molecule type" value="Genomic_DNA"/>
</dbReference>
<gene>
    <name evidence="1" type="ORF">HJG60_011282</name>
</gene>
<dbReference type="Proteomes" id="UP000664940">
    <property type="component" value="Unassembled WGS sequence"/>
</dbReference>
<protein>
    <submittedName>
        <fullName evidence="1">Uncharacterized protein</fullName>
    </submittedName>
</protein>
<reference evidence="1 2" key="1">
    <citation type="journal article" date="2020" name="Nature">
        <title>Six reference-quality genomes reveal evolution of bat adaptations.</title>
        <authorList>
            <person name="Jebb D."/>
            <person name="Huang Z."/>
            <person name="Pippel M."/>
            <person name="Hughes G.M."/>
            <person name="Lavrichenko K."/>
            <person name="Devanna P."/>
            <person name="Winkler S."/>
            <person name="Jermiin L.S."/>
            <person name="Skirmuntt E.C."/>
            <person name="Katzourakis A."/>
            <person name="Burkitt-Gray L."/>
            <person name="Ray D.A."/>
            <person name="Sullivan K.A.M."/>
            <person name="Roscito J.G."/>
            <person name="Kirilenko B.M."/>
            <person name="Davalos L.M."/>
            <person name="Corthals A.P."/>
            <person name="Power M.L."/>
            <person name="Jones G."/>
            <person name="Ransome R.D."/>
            <person name="Dechmann D.K.N."/>
            <person name="Locatelli A.G."/>
            <person name="Puechmaille S.J."/>
            <person name="Fedrigo O."/>
            <person name="Jarvis E.D."/>
            <person name="Hiller M."/>
            <person name="Vernes S.C."/>
            <person name="Myers E.W."/>
            <person name="Teeling E.C."/>
        </authorList>
    </citation>
    <scope>NUCLEOTIDE SEQUENCE [LARGE SCALE GENOMIC DNA]</scope>
    <source>
        <strain evidence="1">Bat1K_MPI-CBG_1</strain>
    </source>
</reference>
<organism evidence="1 2">
    <name type="scientific">Phyllostomus discolor</name>
    <name type="common">pale spear-nosed bat</name>
    <dbReference type="NCBI Taxonomy" id="89673"/>
    <lineage>
        <taxon>Eukaryota</taxon>
        <taxon>Metazoa</taxon>
        <taxon>Chordata</taxon>
        <taxon>Craniata</taxon>
        <taxon>Vertebrata</taxon>
        <taxon>Euteleostomi</taxon>
        <taxon>Mammalia</taxon>
        <taxon>Eutheria</taxon>
        <taxon>Laurasiatheria</taxon>
        <taxon>Chiroptera</taxon>
        <taxon>Yangochiroptera</taxon>
        <taxon>Phyllostomidae</taxon>
        <taxon>Phyllostominae</taxon>
        <taxon>Phyllostomus</taxon>
    </lineage>
</organism>
<comment type="caution">
    <text evidence="1">The sequence shown here is derived from an EMBL/GenBank/DDBJ whole genome shotgun (WGS) entry which is preliminary data.</text>
</comment>
<dbReference type="AlphaFoldDB" id="A0A834A2F6"/>
<evidence type="ECO:0000313" key="2">
    <source>
        <dbReference type="Proteomes" id="UP000664940"/>
    </source>
</evidence>
<evidence type="ECO:0000313" key="1">
    <source>
        <dbReference type="EMBL" id="KAF6104304.1"/>
    </source>
</evidence>